<comment type="function">
    <text evidence="9">Has aminopeptidase activity, shortening substrate peptides sequentially by 1 amino acid. Has bleomycin hydrolase activity, which can protect the cell from the toxic effects of bleomycin. Has homocysteine-thiolactonase activity, protecting the cell against homocysteine toxicity.</text>
</comment>
<dbReference type="Gene3D" id="3.90.70.10">
    <property type="entry name" value="Cysteine proteinases"/>
    <property type="match status" value="1"/>
</dbReference>
<dbReference type="InterPro" id="IPR038765">
    <property type="entry name" value="Papain-like_cys_pep_sf"/>
</dbReference>
<dbReference type="PROSITE" id="PS00139">
    <property type="entry name" value="THIOL_PROTEASE_CYS"/>
    <property type="match status" value="1"/>
</dbReference>
<keyword evidence="12" id="KW-1185">Reference proteome</keyword>
<dbReference type="SUPFAM" id="SSF54001">
    <property type="entry name" value="Cysteine proteinases"/>
    <property type="match status" value="1"/>
</dbReference>
<dbReference type="GO" id="GO:0009636">
    <property type="term" value="P:response to toxic substance"/>
    <property type="evidence" value="ECO:0007669"/>
    <property type="project" value="TreeGrafter"/>
</dbReference>
<evidence type="ECO:0000313" key="11">
    <source>
        <dbReference type="EMBL" id="PVH18791.1"/>
    </source>
</evidence>
<evidence type="ECO:0000313" key="12">
    <source>
        <dbReference type="Proteomes" id="UP000244309"/>
    </source>
</evidence>
<dbReference type="GO" id="GO:0006508">
    <property type="term" value="P:proteolysis"/>
    <property type="evidence" value="ECO:0007669"/>
    <property type="project" value="UniProtKB-KW"/>
</dbReference>
<dbReference type="InterPro" id="IPR025660">
    <property type="entry name" value="Pept_his_AS"/>
</dbReference>
<dbReference type="GO" id="GO:0005739">
    <property type="term" value="C:mitochondrion"/>
    <property type="evidence" value="ECO:0007669"/>
    <property type="project" value="UniProtKB-SubCell"/>
</dbReference>
<dbReference type="VEuPathDB" id="FungiDB:CXQ85_001080"/>
<dbReference type="InterPro" id="IPR004134">
    <property type="entry name" value="Peptidase_C1B"/>
</dbReference>
<dbReference type="InterPro" id="IPR000169">
    <property type="entry name" value="Pept_cys_AS"/>
</dbReference>
<dbReference type="PANTHER" id="PTHR10363">
    <property type="entry name" value="BLEOMYCIN HYDROLASE"/>
    <property type="match status" value="1"/>
</dbReference>
<evidence type="ECO:0000256" key="8">
    <source>
        <dbReference type="ARBA" id="ARBA00026080"/>
    </source>
</evidence>
<dbReference type="EC" id="3.4.22.40" evidence="2 9"/>
<dbReference type="PROSITE" id="PS00639">
    <property type="entry name" value="THIOL_PROTEASE_HIS"/>
    <property type="match status" value="1"/>
</dbReference>
<comment type="similarity">
    <text evidence="9">Belongs to the peptidase C1 family.</text>
</comment>
<dbReference type="PIRSF" id="PIRSF005700">
    <property type="entry name" value="PepC"/>
    <property type="match status" value="1"/>
</dbReference>
<name>A0A2V1APB2_9ASCO</name>
<dbReference type="RefSeq" id="XP_025339731.1">
    <property type="nucleotide sequence ID" value="XM_025484800.1"/>
</dbReference>
<comment type="catalytic activity">
    <reaction evidence="1 9">
        <text>Inactivates bleomycin B2 (a cytotoxic glycometallopeptide) by hydrolysis of a carboxyamide bond of beta-aminoalanine, but also shows general aminopeptidase activity. The specificity varies somewhat with source, but amino acid arylamides of Met, Leu and Ala are preferred.</text>
        <dbReference type="EC" id="3.4.22.40"/>
    </reaction>
</comment>
<comment type="subunit">
    <text evidence="8">Homohexamer. Binds to nucleic acids. Binds single-stranded DNA and RNA with higher affinity than double-stranded DNA.</text>
</comment>
<comment type="subcellular location">
    <subcellularLocation>
        <location evidence="9">Mitochondrion</location>
    </subcellularLocation>
    <subcellularLocation>
        <location evidence="9">Cytoplasm</location>
    </subcellularLocation>
</comment>
<feature type="active site" evidence="10">
    <location>
        <position position="126"/>
    </location>
</feature>
<evidence type="ECO:0000256" key="3">
    <source>
        <dbReference type="ARBA" id="ARBA00016900"/>
    </source>
</evidence>
<keyword evidence="9" id="KW-0496">Mitochondrion</keyword>
<evidence type="ECO:0000256" key="10">
    <source>
        <dbReference type="PIRSR" id="PIRSR005700-1"/>
    </source>
</evidence>
<dbReference type="Pfam" id="PF03051">
    <property type="entry name" value="Peptidase_C1_2"/>
    <property type="match status" value="1"/>
</dbReference>
<keyword evidence="9" id="KW-0963">Cytoplasm</keyword>
<evidence type="ECO:0000256" key="6">
    <source>
        <dbReference type="ARBA" id="ARBA00022807"/>
    </source>
</evidence>
<dbReference type="GeneID" id="37006411"/>
<dbReference type="PANTHER" id="PTHR10363:SF2">
    <property type="entry name" value="BLEOMYCIN HYDROLASE"/>
    <property type="match status" value="1"/>
</dbReference>
<keyword evidence="5 9" id="KW-0378">Hydrolase</keyword>
<dbReference type="GO" id="GO:0070005">
    <property type="term" value="F:cysteine-type aminopeptidase activity"/>
    <property type="evidence" value="ECO:0007669"/>
    <property type="project" value="InterPro"/>
</dbReference>
<dbReference type="EMBL" id="PKFO01000001">
    <property type="protein sequence ID" value="PVH18791.1"/>
    <property type="molecule type" value="Genomic_DNA"/>
</dbReference>
<comment type="function">
    <text evidence="7">The normal physiological role of the enzyme is unknown, but it is not essential for the viability of yeast cells. Has aminopeptidase activity, shortening substrate peptides sequentially by 1 amino acid. Has bleomycin hydrolase activity, which can protect the cell from the toxic effects of bleomycin. Has homocysteine-thiolactonase activity, protecting the cell against homocysteine toxicity. Acts as a repressor in the GAL4 regulatory system, but this does not require either the peptidase or nucleic acid-binding activities.</text>
</comment>
<evidence type="ECO:0000256" key="2">
    <source>
        <dbReference type="ARBA" id="ARBA00012465"/>
    </source>
</evidence>
<protein>
    <recommendedName>
        <fullName evidence="3 9">Cysteine proteinase 1, mitochondrial</fullName>
        <ecNumber evidence="2 9">3.4.22.40</ecNumber>
    </recommendedName>
</protein>
<gene>
    <name evidence="11" type="ORF">CXQ85_001080</name>
</gene>
<keyword evidence="6 9" id="KW-0788">Thiol protease</keyword>
<comment type="caution">
    <text evidence="11">The sequence shown here is derived from an EMBL/GenBank/DDBJ whole genome shotgun (WGS) entry which is preliminary data.</text>
</comment>
<evidence type="ECO:0000256" key="7">
    <source>
        <dbReference type="ARBA" id="ARBA00025347"/>
    </source>
</evidence>
<sequence length="503" mass="56866">MGSSTSKYPKDDTSSVEVYNEKVGYEAPSSSVSADSAAEYLQGLSLDVCDYSNDINASTIKKWDADLQADPKNRVVQNAFSQHTLAEITKKRNVDLTLNDRYLFNVEVDPIGSPSFLDNQKSSGRCWIFATSNVIRTNVIQRHNLDPSEFQVSQAYLYFYDKLEKANYFLENIIDTADEPLDSRLIQWLFSGSVNDGGQWDMISNIIDKYGIVPNEVFPDNANASSSSSLNAILTDKLREYALVLRKLKAKGTPKKAILAAKNGFNKQIYNIVALFLGSPVGPNEEFTWEYKDKNGKFHSVKTTAVEFYKKYASYNVTQRFSLLNDPRNEYNKLYTVDRLNNVYNGRPIEYVNVDLPAMKKAAINMLKNNEPVFFGCDVGKFFDGASGVMDTNLFDYDLVLGAAPKLTKEERLRTGSSQMTHAMVIAGVHLDTDGKPVRWKVENSWGDAGGNKGWYLMSDDWFNEYVFQVVTSKAYVERSHYELWKSKKYDVLPFYDPMGALA</sequence>
<dbReference type="GO" id="GO:0043418">
    <property type="term" value="P:homocysteine catabolic process"/>
    <property type="evidence" value="ECO:0007669"/>
    <property type="project" value="TreeGrafter"/>
</dbReference>
<dbReference type="OrthoDB" id="2666448at2759"/>
<accession>A0A2V1APB2</accession>
<proteinExistence type="inferred from homology"/>
<dbReference type="GO" id="GO:0004197">
    <property type="term" value="F:cysteine-type endopeptidase activity"/>
    <property type="evidence" value="ECO:0007669"/>
    <property type="project" value="UniProtKB-EC"/>
</dbReference>
<evidence type="ECO:0000256" key="5">
    <source>
        <dbReference type="ARBA" id="ARBA00022801"/>
    </source>
</evidence>
<dbReference type="CDD" id="cd00585">
    <property type="entry name" value="Peptidase_C1B"/>
    <property type="match status" value="1"/>
</dbReference>
<feature type="active site" evidence="10">
    <location>
        <position position="444"/>
    </location>
</feature>
<feature type="active site" evidence="10">
    <location>
        <position position="422"/>
    </location>
</feature>
<keyword evidence="4 9" id="KW-0645">Protease</keyword>
<reference evidence="11 12" key="1">
    <citation type="submission" date="2017-12" db="EMBL/GenBank/DDBJ databases">
        <title>Genome Sequence of a Multidrug-Resistant Candida haemulonii Isolate from a Patient with Chronic Leg Ulcers in Israel.</title>
        <authorList>
            <person name="Chow N.A."/>
            <person name="Gade L."/>
            <person name="Batra D."/>
            <person name="Rowe L.A."/>
            <person name="Ben-Ami R."/>
            <person name="Loparev V.N."/>
            <person name="Litvintseva A.P."/>
        </authorList>
    </citation>
    <scope>NUCLEOTIDE SEQUENCE [LARGE SCALE GENOMIC DNA]</scope>
    <source>
        <strain evidence="11 12">B11899</strain>
    </source>
</reference>
<evidence type="ECO:0000256" key="1">
    <source>
        <dbReference type="ARBA" id="ARBA00000423"/>
    </source>
</evidence>
<dbReference type="AlphaFoldDB" id="A0A2V1APB2"/>
<dbReference type="Proteomes" id="UP000244309">
    <property type="component" value="Unassembled WGS sequence"/>
</dbReference>
<evidence type="ECO:0000256" key="9">
    <source>
        <dbReference type="PIRNR" id="PIRNR005700"/>
    </source>
</evidence>
<evidence type="ECO:0000256" key="4">
    <source>
        <dbReference type="ARBA" id="ARBA00022670"/>
    </source>
</evidence>
<organism evidence="11 12">
    <name type="scientific">Candidozyma haemuli</name>
    <dbReference type="NCBI Taxonomy" id="45357"/>
    <lineage>
        <taxon>Eukaryota</taxon>
        <taxon>Fungi</taxon>
        <taxon>Dikarya</taxon>
        <taxon>Ascomycota</taxon>
        <taxon>Saccharomycotina</taxon>
        <taxon>Pichiomycetes</taxon>
        <taxon>Metschnikowiaceae</taxon>
        <taxon>Candidozyma</taxon>
    </lineage>
</organism>